<dbReference type="PANTHER" id="PTHR32063:SF16">
    <property type="entry name" value="CATION EFFLUX SYSTEM (ACRB_ACRD_ACRF FAMILY)"/>
    <property type="match status" value="1"/>
</dbReference>
<feature type="transmembrane region" description="Helical" evidence="1">
    <location>
        <begin position="1045"/>
        <end position="1063"/>
    </location>
</feature>
<gene>
    <name evidence="2" type="ORF">A946_03770</name>
    <name evidence="3" type="ORF">kam1_1722</name>
</gene>
<evidence type="ECO:0000313" key="5">
    <source>
        <dbReference type="Proteomes" id="UP000315925"/>
    </source>
</evidence>
<dbReference type="SUPFAM" id="SSF82693">
    <property type="entry name" value="Multidrug efflux transporter AcrB pore domain, PN1, PN2, PC1 and PC2 subdomains"/>
    <property type="match status" value="3"/>
</dbReference>
<dbReference type="AlphaFoldDB" id="A0A0C1UTN7"/>
<keyword evidence="1" id="KW-1133">Transmembrane helix</keyword>
<organism evidence="3 5">
    <name type="scientific">Methylacidiphilum kamchatkense Kam1</name>
    <dbReference type="NCBI Taxonomy" id="1202785"/>
    <lineage>
        <taxon>Bacteria</taxon>
        <taxon>Pseudomonadati</taxon>
        <taxon>Verrucomicrobiota</taxon>
        <taxon>Methylacidiphilae</taxon>
        <taxon>Methylacidiphilales</taxon>
        <taxon>Methylacidiphilaceae</taxon>
        <taxon>Methylacidiphilum (ex Ratnadevi et al. 2023)</taxon>
    </lineage>
</organism>
<dbReference type="Gene3D" id="1.20.1640.10">
    <property type="entry name" value="Multidrug efflux transporter AcrB transmembrane domain"/>
    <property type="match status" value="2"/>
</dbReference>
<evidence type="ECO:0000256" key="1">
    <source>
        <dbReference type="SAM" id="Phobius"/>
    </source>
</evidence>
<dbReference type="Proteomes" id="UP000031594">
    <property type="component" value="Unassembled WGS sequence"/>
</dbReference>
<dbReference type="GO" id="GO:0005886">
    <property type="term" value="C:plasma membrane"/>
    <property type="evidence" value="ECO:0007669"/>
    <property type="project" value="TreeGrafter"/>
</dbReference>
<dbReference type="EMBL" id="CP037899">
    <property type="protein sequence ID" value="QDQ42937.1"/>
    <property type="molecule type" value="Genomic_DNA"/>
</dbReference>
<feature type="transmembrane region" description="Helical" evidence="1">
    <location>
        <begin position="938"/>
        <end position="956"/>
    </location>
</feature>
<dbReference type="Gene3D" id="3.30.70.1320">
    <property type="entry name" value="Multidrug efflux transporter AcrB pore domain like"/>
    <property type="match status" value="1"/>
</dbReference>
<dbReference type="Gene3D" id="3.30.70.1440">
    <property type="entry name" value="Multidrug efflux transporter AcrB pore domain"/>
    <property type="match status" value="1"/>
</dbReference>
<reference evidence="5" key="3">
    <citation type="submission" date="2019-03" db="EMBL/GenBank/DDBJ databases">
        <title>Complete genome of Methylacidiphilum kamchatkense Kam1.</title>
        <authorList>
            <person name="Kruse T."/>
            <person name="Murarilal Ratnadevi C."/>
            <person name="Erikstad H.-A."/>
            <person name="Birkeland N.-K."/>
        </authorList>
    </citation>
    <scope>NUCLEOTIDE SEQUENCE [LARGE SCALE GENOMIC DNA]</scope>
    <source>
        <strain evidence="5">kam1</strain>
    </source>
</reference>
<feature type="transmembrane region" description="Helical" evidence="1">
    <location>
        <begin position="1013"/>
        <end position="1033"/>
    </location>
</feature>
<feature type="transmembrane region" description="Helical" evidence="1">
    <location>
        <begin position="493"/>
        <end position="518"/>
    </location>
</feature>
<accession>A0A0C1UTN7</accession>
<reference evidence="2 4" key="1">
    <citation type="submission" date="2014-08" db="EMBL/GenBank/DDBJ databases">
        <title>Methylacidiphilum kamchatkense strain Kam1 draft genome sequence.</title>
        <authorList>
            <person name="Birkeland N.-K."/>
            <person name="Erikstad H.A."/>
        </authorList>
    </citation>
    <scope>NUCLEOTIDE SEQUENCE [LARGE SCALE GENOMIC DNA]</scope>
    <source>
        <strain evidence="2 4">Kam1</strain>
    </source>
</reference>
<dbReference type="STRING" id="1202785.A946_03770"/>
<name>A0A0C1UTN7_9BACT</name>
<evidence type="ECO:0000313" key="4">
    <source>
        <dbReference type="Proteomes" id="UP000031594"/>
    </source>
</evidence>
<feature type="transmembrane region" description="Helical" evidence="1">
    <location>
        <begin position="912"/>
        <end position="931"/>
    </location>
</feature>
<dbReference type="Gene3D" id="3.30.70.1430">
    <property type="entry name" value="Multidrug efflux transporter AcrB pore domain"/>
    <property type="match status" value="2"/>
</dbReference>
<dbReference type="OrthoDB" id="9757876at2"/>
<protein>
    <submittedName>
        <fullName evidence="3">Multidrug efflux pump subunit AcrB</fullName>
    </submittedName>
    <submittedName>
        <fullName evidence="2">Multidrug transporter AcrB</fullName>
    </submittedName>
</protein>
<feature type="transmembrane region" description="Helical" evidence="1">
    <location>
        <begin position="543"/>
        <end position="568"/>
    </location>
</feature>
<dbReference type="EMBL" id="JQNX01000002">
    <property type="protein sequence ID" value="KIE59138.1"/>
    <property type="molecule type" value="Genomic_DNA"/>
</dbReference>
<keyword evidence="1" id="KW-0472">Membrane</keyword>
<keyword evidence="1" id="KW-0812">Transmembrane</keyword>
<proteinExistence type="predicted"/>
<dbReference type="PANTHER" id="PTHR32063">
    <property type="match status" value="1"/>
</dbReference>
<feature type="transmembrane region" description="Helical" evidence="1">
    <location>
        <begin position="365"/>
        <end position="390"/>
    </location>
</feature>
<dbReference type="SUPFAM" id="SSF82866">
    <property type="entry name" value="Multidrug efflux transporter AcrB transmembrane domain"/>
    <property type="match status" value="2"/>
</dbReference>
<reference evidence="3" key="2">
    <citation type="journal article" date="2019" name="BMC Genomics">
        <title>Complete genome sequence analysis of the thermoacidophilic verrucomicrobial methanotroph 'Candidatus Methylacidiphilum kamchatkense' strain Kam1 and comparison with its closest relatives.</title>
        <authorList>
            <person name="Kruse T."/>
            <person name="Ratnadevi C.M."/>
            <person name="Erikstad H.A."/>
            <person name="Birkeland N.K."/>
        </authorList>
    </citation>
    <scope>NUCLEOTIDE SEQUENCE</scope>
    <source>
        <strain evidence="3">Kam1</strain>
    </source>
</reference>
<feature type="transmembrane region" description="Helical" evidence="1">
    <location>
        <begin position="968"/>
        <end position="992"/>
    </location>
</feature>
<feature type="transmembrane region" description="Helical" evidence="1">
    <location>
        <begin position="26"/>
        <end position="43"/>
    </location>
</feature>
<dbReference type="GO" id="GO:0042910">
    <property type="term" value="F:xenobiotic transmembrane transporter activity"/>
    <property type="evidence" value="ECO:0007669"/>
    <property type="project" value="TreeGrafter"/>
</dbReference>
<dbReference type="InterPro" id="IPR001036">
    <property type="entry name" value="Acrflvin-R"/>
</dbReference>
<dbReference type="KEGG" id="mkc:kam1_1722"/>
<dbReference type="Proteomes" id="UP000315925">
    <property type="component" value="Chromosome"/>
</dbReference>
<sequence>MAETEIVHHSGNWAGRFIKFFAHSKITPLLILASILLGSFALYQLPREEEPQIIVPIFDVFVSMPGASPQEVEKRIVTNGERIFWQISGVEYVYSTAAPNGALFIVRFKVGEDMEKSLIKLYTKIYSNLDYLPPGASTPLIKTRSIDDVPILALTFYSLKRSPIELRKIVANLRDSINHLADVSETTIIGGRKRQFQIFFDPDKIAKRLLSPQEIFNLVLQTNIRMPSGHIETEPKLIDVEPNSFILTKEDLENLVVGVNQGQVVYLKDVANIVDGPDQEEKEVSLVPGPAWDEKEKLSGEVPAVTLSLAKRKGSNATFLANKILSTIKELQGKILPEDVHFVITRNYGETAADKSNELLKHMGIAIVGVSILIWFALGFRAALVVIVAIPTTLALTLLTFHLFGFTINRVTLFALIFTIGILVDDPIVGIENIVRHIHLATNRGKQLLDIVIGAMEEIVSPLILATMAVIAAILPMAFVGGLMGPYMRPIPIGASAAMIFSMLVSLSVTPWAAHLLLKNIKEAKDKGEDLLTRIYRSIMSPLIYNGFIRFLFLLLLLALLLGSVALIPLKVVRAKMLPFDNKNEFQIILNMPEGTPVEKTREVLEQMAKVVLKIKEVKNVEIQAGTHSPYNFNGLVRHYFLRENPYQGDLQVNLVDKHKRKRQSHDIAESIRKEINAIAWKEKAHAQVAEVPPGPPVLSTLVLEVYGPDFKERRALALKLEQLFRDTAGIIDIATYEEADRPLEKLDIDIVKSSLNGISSELIAQSITTALHGSSPGLAHLQDEPEPVDIIVRLPKEDRSTDHPFLSISLLSRFMRLIPIDHLVTKVMGYQNLSIYHKNLMPVCYVLADVTNEVGSPVYAIIDFQKKLEKITGPDGKPLEILFTHQPINPLSWGVKWDGEWQVTYEVFRDLGTAFAIVLVLIFILVVGWFQSFKTPWAVMLPIPLSLVGILPAHWLTGMFFTATSMIGMIAGAGIVVRNAIILVDFIELRLAHGDKLEEAVIEAGAVRFRPMLLTASSVIVGSSVILFDPIFQGMALSLMAGEIASTLLSRTAVPVFYYLIMKKHKGGEKEKPLPRPVEAKV</sequence>
<dbReference type="Gene3D" id="3.30.2090.10">
    <property type="entry name" value="Multidrug efflux transporter AcrB TolC docking domain, DN and DC subdomains"/>
    <property type="match status" value="2"/>
</dbReference>
<feature type="transmembrane region" description="Helical" evidence="1">
    <location>
        <begin position="463"/>
        <end position="487"/>
    </location>
</feature>
<dbReference type="SUPFAM" id="SSF82714">
    <property type="entry name" value="Multidrug efflux transporter AcrB TolC docking domain, DN and DC subdomains"/>
    <property type="match status" value="1"/>
</dbReference>
<dbReference type="InterPro" id="IPR027463">
    <property type="entry name" value="AcrB_DN_DC_subdom"/>
</dbReference>
<dbReference type="RefSeq" id="WP_039721026.1">
    <property type="nucleotide sequence ID" value="NZ_CP037899.1"/>
</dbReference>
<dbReference type="PRINTS" id="PR00702">
    <property type="entry name" value="ACRIFLAVINRP"/>
</dbReference>
<evidence type="ECO:0000313" key="2">
    <source>
        <dbReference type="EMBL" id="KIE59138.1"/>
    </source>
</evidence>
<evidence type="ECO:0000313" key="3">
    <source>
        <dbReference type="EMBL" id="QDQ42937.1"/>
    </source>
</evidence>
<dbReference type="Pfam" id="PF00873">
    <property type="entry name" value="ACR_tran"/>
    <property type="match status" value="1"/>
</dbReference>
<keyword evidence="4" id="KW-1185">Reference proteome</keyword>